<gene>
    <name evidence="4" type="ORF">UX39_C0022G0010</name>
</gene>
<protein>
    <submittedName>
        <fullName evidence="4">Sugar ABC transporter substrate-binding protein</fullName>
    </submittedName>
</protein>
<dbReference type="Pfam" id="PF13416">
    <property type="entry name" value="SBP_bac_8"/>
    <property type="match status" value="1"/>
</dbReference>
<comment type="similarity">
    <text evidence="1">Belongs to the bacterial solute-binding protein 1 family.</text>
</comment>
<dbReference type="PANTHER" id="PTHR43649:SF34">
    <property type="entry name" value="ABC TRANSPORTER PERIPLASMIC-BINDING PROTEIN YCJN-RELATED"/>
    <property type="match status" value="1"/>
</dbReference>
<evidence type="ECO:0000313" key="4">
    <source>
        <dbReference type="EMBL" id="KKU25689.1"/>
    </source>
</evidence>
<dbReference type="SUPFAM" id="SSF53850">
    <property type="entry name" value="Periplasmic binding protein-like II"/>
    <property type="match status" value="1"/>
</dbReference>
<keyword evidence="3" id="KW-0732">Signal</keyword>
<dbReference type="PROSITE" id="PS51257">
    <property type="entry name" value="PROKAR_LIPOPROTEIN"/>
    <property type="match status" value="1"/>
</dbReference>
<reference evidence="4 5" key="1">
    <citation type="journal article" date="2015" name="Nature">
        <title>rRNA introns, odd ribosomes, and small enigmatic genomes across a large radiation of phyla.</title>
        <authorList>
            <person name="Brown C.T."/>
            <person name="Hug L.A."/>
            <person name="Thomas B.C."/>
            <person name="Sharon I."/>
            <person name="Castelle C.J."/>
            <person name="Singh A."/>
            <person name="Wilkins M.J."/>
            <person name="Williams K.H."/>
            <person name="Banfield J.F."/>
        </authorList>
    </citation>
    <scope>NUCLEOTIDE SEQUENCE [LARGE SCALE GENOMIC DNA]</scope>
</reference>
<dbReference type="Gene3D" id="3.40.190.10">
    <property type="entry name" value="Periplasmic binding protein-like II"/>
    <property type="match status" value="1"/>
</dbReference>
<keyword evidence="2" id="KW-0813">Transport</keyword>
<evidence type="ECO:0000313" key="5">
    <source>
        <dbReference type="Proteomes" id="UP000034175"/>
    </source>
</evidence>
<comment type="caution">
    <text evidence="4">The sequence shown here is derived from an EMBL/GenBank/DDBJ whole genome shotgun (WGS) entry which is preliminary data.</text>
</comment>
<evidence type="ECO:0000256" key="3">
    <source>
        <dbReference type="ARBA" id="ARBA00022729"/>
    </source>
</evidence>
<accession>A0A0G1NYD9</accession>
<evidence type="ECO:0000256" key="2">
    <source>
        <dbReference type="ARBA" id="ARBA00022448"/>
    </source>
</evidence>
<sequence length="466" mass="52682">MVRLMSKKITILILSLLFLPLAGFGCKGLSQTERQATQPVALEYWTVFDDVDAIRALIEKYRAERPYLTVNVRQLRADEFNQRFIEALAEDRGPDIVSIHNRALRQYESKLSPMPSSANDVTIRIVEGKLGSQTIVNTRSRGLISPLQLDREYVQAVKNDVIIGGKIYGLPLSLDTMAVYYNKDLLDRAGVAEPPKNWEEFQAAVKKMTRYDRKTGRILQSGAALGTGNNIPNADDILYILFKQSGLDFATRNGLSVLNAVPQGGTRGELSAAMQVVNFYTDFANSTRDTYTWNEDMDSALDKFVNGSVGFLFGYSYHYPVIKARAPQLNVEILPLFQLNEDQRVNSANYWVQAVSQKSQRKNEAWALIDYLTHSEDTKQYLDATGRPTALRAFINAQSEQPELAPFVSQTLVSDNWYKGKDYQTASRAISTMLREWLQTPPDPDKEIEWRQEILNRAAARVNQTL</sequence>
<dbReference type="AlphaFoldDB" id="A0A0G1NYD9"/>
<dbReference type="Proteomes" id="UP000034175">
    <property type="component" value="Unassembled WGS sequence"/>
</dbReference>
<name>A0A0G1NYD9_9BACT</name>
<dbReference type="EMBL" id="LCMA01000022">
    <property type="protein sequence ID" value="KKU25689.1"/>
    <property type="molecule type" value="Genomic_DNA"/>
</dbReference>
<dbReference type="InterPro" id="IPR006059">
    <property type="entry name" value="SBP"/>
</dbReference>
<proteinExistence type="inferred from homology"/>
<dbReference type="InterPro" id="IPR050490">
    <property type="entry name" value="Bact_solute-bd_prot1"/>
</dbReference>
<organism evidence="4 5">
    <name type="scientific">Candidatus Magasanikbacteria bacterium GW2011_GWA2_46_17</name>
    <dbReference type="NCBI Taxonomy" id="1619042"/>
    <lineage>
        <taxon>Bacteria</taxon>
        <taxon>Candidatus Magasanikiibacteriota</taxon>
    </lineage>
</organism>
<dbReference type="PANTHER" id="PTHR43649">
    <property type="entry name" value="ARABINOSE-BINDING PROTEIN-RELATED"/>
    <property type="match status" value="1"/>
</dbReference>
<evidence type="ECO:0000256" key="1">
    <source>
        <dbReference type="ARBA" id="ARBA00008520"/>
    </source>
</evidence>